<dbReference type="PANTHER" id="PTHR33802">
    <property type="entry name" value="SI:CH211-161H7.5-RELATED"/>
    <property type="match status" value="1"/>
</dbReference>
<feature type="transmembrane region" description="Helical" evidence="1">
    <location>
        <begin position="49"/>
        <end position="68"/>
    </location>
</feature>
<proteinExistence type="predicted"/>
<keyword evidence="1" id="KW-0472">Membrane</keyword>
<evidence type="ECO:0000313" key="3">
    <source>
        <dbReference type="Proteomes" id="UP000184543"/>
    </source>
</evidence>
<gene>
    <name evidence="2" type="ORF">SAMN04488513_101836</name>
</gene>
<dbReference type="EMBL" id="FQYU01000001">
    <property type="protein sequence ID" value="SHI63015.1"/>
    <property type="molecule type" value="Genomic_DNA"/>
</dbReference>
<dbReference type="Proteomes" id="UP000184543">
    <property type="component" value="Unassembled WGS sequence"/>
</dbReference>
<sequence length="265" mass="29669">MAKTRSILNLASVLIVILINYLSQAFRLNGTTIGEISSKYDNLFTPSGYAFSIWGLIFLGLLAFSIFQVKRAYSSQPKEFIAQTGYWFLLANLLNCAWVLAFVYDHTGLSVLIMLGILVSLIKIILNTNMERWDAPIEVIALVWWPISLYGGWITVATIANISAYLAKLGWEGGPLSEVTWTIIVIMIATLINLIITWTRNMREFALVAVWAFVAIFVRHKDAMESVAYSALAAAIVLFISSMAHGFRNRKAGPGKKLRQRLQKD</sequence>
<keyword evidence="1" id="KW-1133">Transmembrane helix</keyword>
<evidence type="ECO:0000256" key="1">
    <source>
        <dbReference type="SAM" id="Phobius"/>
    </source>
</evidence>
<feature type="transmembrane region" description="Helical" evidence="1">
    <location>
        <begin position="147"/>
        <end position="167"/>
    </location>
</feature>
<organism evidence="2 3">
    <name type="scientific">Pseudozobellia thermophila</name>
    <dbReference type="NCBI Taxonomy" id="192903"/>
    <lineage>
        <taxon>Bacteria</taxon>
        <taxon>Pseudomonadati</taxon>
        <taxon>Bacteroidota</taxon>
        <taxon>Flavobacteriia</taxon>
        <taxon>Flavobacteriales</taxon>
        <taxon>Flavobacteriaceae</taxon>
        <taxon>Pseudozobellia</taxon>
    </lineage>
</organism>
<accession>A0A1M6CPL0</accession>
<evidence type="ECO:0000313" key="2">
    <source>
        <dbReference type="EMBL" id="SHI63015.1"/>
    </source>
</evidence>
<feature type="transmembrane region" description="Helical" evidence="1">
    <location>
        <begin position="80"/>
        <end position="101"/>
    </location>
</feature>
<reference evidence="3" key="1">
    <citation type="submission" date="2016-11" db="EMBL/GenBank/DDBJ databases">
        <authorList>
            <person name="Varghese N."/>
            <person name="Submissions S."/>
        </authorList>
    </citation>
    <scope>NUCLEOTIDE SEQUENCE [LARGE SCALE GENOMIC DNA]</scope>
    <source>
        <strain evidence="3">DSM 19858</strain>
    </source>
</reference>
<dbReference type="RefSeq" id="WP_072988910.1">
    <property type="nucleotide sequence ID" value="NZ_FQYU01000001.1"/>
</dbReference>
<dbReference type="OrthoDB" id="5189031at2"/>
<evidence type="ECO:0008006" key="4">
    <source>
        <dbReference type="Google" id="ProtNLM"/>
    </source>
</evidence>
<name>A0A1M6CPL0_9FLAO</name>
<dbReference type="Gene3D" id="1.20.1260.100">
    <property type="entry name" value="TspO/MBR protein"/>
    <property type="match status" value="1"/>
</dbReference>
<dbReference type="AlphaFoldDB" id="A0A1M6CPL0"/>
<protein>
    <recommendedName>
        <fullName evidence="4">TspO and MBR related proteins</fullName>
    </recommendedName>
</protein>
<feature type="transmembrane region" description="Helical" evidence="1">
    <location>
        <begin position="107"/>
        <end position="126"/>
    </location>
</feature>
<feature type="transmembrane region" description="Helical" evidence="1">
    <location>
        <begin position="205"/>
        <end position="221"/>
    </location>
</feature>
<feature type="transmembrane region" description="Helical" evidence="1">
    <location>
        <begin position="179"/>
        <end position="198"/>
    </location>
</feature>
<feature type="transmembrane region" description="Helical" evidence="1">
    <location>
        <begin position="227"/>
        <end position="247"/>
    </location>
</feature>
<keyword evidence="3" id="KW-1185">Reference proteome</keyword>
<dbReference type="STRING" id="192903.SAMN04488513_101836"/>
<keyword evidence="1" id="KW-0812">Transmembrane</keyword>
<dbReference type="PANTHER" id="PTHR33802:SF1">
    <property type="entry name" value="XK-RELATED PROTEIN"/>
    <property type="match status" value="1"/>
</dbReference>
<dbReference type="InterPro" id="IPR038330">
    <property type="entry name" value="TspO/MBR-related_sf"/>
</dbReference>